<dbReference type="AlphaFoldDB" id="A0A502HNF6"/>
<dbReference type="EMBL" id="RCZE01000008">
    <property type="protein sequence ID" value="TPG76329.1"/>
    <property type="molecule type" value="Genomic_DNA"/>
</dbReference>
<evidence type="ECO:0000313" key="2">
    <source>
        <dbReference type="Proteomes" id="UP000317933"/>
    </source>
</evidence>
<dbReference type="Proteomes" id="UP000317933">
    <property type="component" value="Unassembled WGS sequence"/>
</dbReference>
<organism evidence="1 2">
    <name type="scientific">Pseudomonas arsenicoxydans</name>
    <dbReference type="NCBI Taxonomy" id="702115"/>
    <lineage>
        <taxon>Bacteria</taxon>
        <taxon>Pseudomonadati</taxon>
        <taxon>Pseudomonadota</taxon>
        <taxon>Gammaproteobacteria</taxon>
        <taxon>Pseudomonadales</taxon>
        <taxon>Pseudomonadaceae</taxon>
        <taxon>Pseudomonas</taxon>
    </lineage>
</organism>
<name>A0A502HNF6_9PSED</name>
<evidence type="ECO:0000313" key="1">
    <source>
        <dbReference type="EMBL" id="TPG76329.1"/>
    </source>
</evidence>
<proteinExistence type="predicted"/>
<sequence length="125" mass="13990">MPNLEKHFLSDAGIPGLSEAFGEACSNVRPCMAGRATWSHRVVHHAARETGWWNLNNRETFPGNKIEEMFERNFSEACKRFIEGAYLYKIPAGSIRTPEIADAAISTIRSILKLNKQNIDPGSDN</sequence>
<reference evidence="1 2" key="1">
    <citation type="journal article" date="2019" name="Environ. Microbiol.">
        <title>Species interactions and distinct microbial communities in high Arctic permafrost affected cryosols are associated with the CH4 and CO2 gas fluxes.</title>
        <authorList>
            <person name="Altshuler I."/>
            <person name="Hamel J."/>
            <person name="Turney S."/>
            <person name="Magnuson E."/>
            <person name="Levesque R."/>
            <person name="Greer C."/>
            <person name="Whyte L.G."/>
        </authorList>
    </citation>
    <scope>NUCLEOTIDE SEQUENCE [LARGE SCALE GENOMIC DNA]</scope>
    <source>
        <strain evidence="1 2">E3</strain>
    </source>
</reference>
<comment type="caution">
    <text evidence="1">The sequence shown here is derived from an EMBL/GenBank/DDBJ whole genome shotgun (WGS) entry which is preliminary data.</text>
</comment>
<protein>
    <submittedName>
        <fullName evidence="1">Uncharacterized protein</fullName>
    </submittedName>
</protein>
<dbReference type="RefSeq" id="WP_140668768.1">
    <property type="nucleotide sequence ID" value="NZ_RCZE01000008.1"/>
</dbReference>
<accession>A0A502HNF6</accession>
<gene>
    <name evidence="1" type="ORF">EAH78_18370</name>
</gene>